<evidence type="ECO:0000256" key="4">
    <source>
        <dbReference type="SAM" id="SignalP"/>
    </source>
</evidence>
<sequence length="171" mass="18438">MVILKISISYFILKMLKDLLSAVLLVISPAALGRPQQEPQPSPQQQSGSTPIPIVSQSAETKEDGGFSYSFETGNGIKVEESGNIRQGTQGRSIAGDEDGNNTILVLQGSFSYQAPDGQLISLRYVADENGFQPEGAHLPTNPPNLQSAINLQPQQRKQQQQESEPTTVSS</sequence>
<proteinExistence type="predicted"/>
<organism evidence="5 6">
    <name type="scientific">Hypothenemus hampei</name>
    <name type="common">Coffee berry borer</name>
    <dbReference type="NCBI Taxonomy" id="57062"/>
    <lineage>
        <taxon>Eukaryota</taxon>
        <taxon>Metazoa</taxon>
        <taxon>Ecdysozoa</taxon>
        <taxon>Arthropoda</taxon>
        <taxon>Hexapoda</taxon>
        <taxon>Insecta</taxon>
        <taxon>Pterygota</taxon>
        <taxon>Neoptera</taxon>
        <taxon>Endopterygota</taxon>
        <taxon>Coleoptera</taxon>
        <taxon>Polyphaga</taxon>
        <taxon>Cucujiformia</taxon>
        <taxon>Curculionidae</taxon>
        <taxon>Scolytinae</taxon>
        <taxon>Hypothenemus</taxon>
    </lineage>
</organism>
<evidence type="ECO:0000256" key="2">
    <source>
        <dbReference type="PROSITE-ProRule" id="PRU00497"/>
    </source>
</evidence>
<protein>
    <submittedName>
        <fullName evidence="5">Uncharacterized protein</fullName>
    </submittedName>
</protein>
<dbReference type="EMBL" id="JBDJPC010000002">
    <property type="protein sequence ID" value="KAL1512618.1"/>
    <property type="molecule type" value="Genomic_DNA"/>
</dbReference>
<keyword evidence="6" id="KW-1185">Reference proteome</keyword>
<dbReference type="PANTHER" id="PTHR10380">
    <property type="entry name" value="CUTICLE PROTEIN"/>
    <property type="match status" value="1"/>
</dbReference>
<feature type="chain" id="PRO_5044755234" evidence="4">
    <location>
        <begin position="34"/>
        <end position="171"/>
    </location>
</feature>
<accession>A0ABD1F4U4</accession>
<feature type="compositionally biased region" description="Low complexity" evidence="3">
    <location>
        <begin position="153"/>
        <end position="162"/>
    </location>
</feature>
<dbReference type="InterPro" id="IPR031311">
    <property type="entry name" value="CHIT_BIND_RR_consensus"/>
</dbReference>
<evidence type="ECO:0000313" key="6">
    <source>
        <dbReference type="Proteomes" id="UP001566132"/>
    </source>
</evidence>
<comment type="caution">
    <text evidence="5">The sequence shown here is derived from an EMBL/GenBank/DDBJ whole genome shotgun (WGS) entry which is preliminary data.</text>
</comment>
<dbReference type="AlphaFoldDB" id="A0ABD1F4U4"/>
<dbReference type="Proteomes" id="UP001566132">
    <property type="component" value="Unassembled WGS sequence"/>
</dbReference>
<dbReference type="PROSITE" id="PS51155">
    <property type="entry name" value="CHIT_BIND_RR_2"/>
    <property type="match status" value="1"/>
</dbReference>
<evidence type="ECO:0000256" key="3">
    <source>
        <dbReference type="SAM" id="MobiDB-lite"/>
    </source>
</evidence>
<evidence type="ECO:0000313" key="5">
    <source>
        <dbReference type="EMBL" id="KAL1512618.1"/>
    </source>
</evidence>
<evidence type="ECO:0000256" key="1">
    <source>
        <dbReference type="ARBA" id="ARBA00022460"/>
    </source>
</evidence>
<dbReference type="PANTHER" id="PTHR10380:SF215">
    <property type="entry name" value="CUTICULAR PROTEIN 49AG"/>
    <property type="match status" value="1"/>
</dbReference>
<dbReference type="InterPro" id="IPR000618">
    <property type="entry name" value="Insect_cuticle"/>
</dbReference>
<keyword evidence="1 2" id="KW-0193">Cuticle</keyword>
<name>A0ABD1F4U4_HYPHA</name>
<gene>
    <name evidence="5" type="ORF">ABEB36_002181</name>
</gene>
<feature type="region of interest" description="Disordered" evidence="3">
    <location>
        <begin position="59"/>
        <end position="99"/>
    </location>
</feature>
<reference evidence="5 6" key="1">
    <citation type="submission" date="2024-05" db="EMBL/GenBank/DDBJ databases">
        <title>Genetic variation in Jamaican populations of the coffee berry borer (Hypothenemus hampei).</title>
        <authorList>
            <person name="Errbii M."/>
            <person name="Myrie A."/>
        </authorList>
    </citation>
    <scope>NUCLEOTIDE SEQUENCE [LARGE SCALE GENOMIC DNA]</scope>
    <source>
        <strain evidence="5">JA-Hopewell-2020-01-JO</strain>
        <tissue evidence="5">Whole body</tissue>
    </source>
</reference>
<feature type="signal peptide" evidence="4">
    <location>
        <begin position="1"/>
        <end position="33"/>
    </location>
</feature>
<keyword evidence="4" id="KW-0732">Signal</keyword>
<feature type="region of interest" description="Disordered" evidence="3">
    <location>
        <begin position="132"/>
        <end position="171"/>
    </location>
</feature>
<dbReference type="PROSITE" id="PS00233">
    <property type="entry name" value="CHIT_BIND_RR_1"/>
    <property type="match status" value="1"/>
</dbReference>
<dbReference type="GO" id="GO:0042302">
    <property type="term" value="F:structural constituent of cuticle"/>
    <property type="evidence" value="ECO:0007669"/>
    <property type="project" value="UniProtKB-UniRule"/>
</dbReference>
<dbReference type="Pfam" id="PF00379">
    <property type="entry name" value="Chitin_bind_4"/>
    <property type="match status" value="1"/>
</dbReference>
<dbReference type="InterPro" id="IPR050468">
    <property type="entry name" value="Cuticle_Struct_Prot"/>
</dbReference>